<protein>
    <recommendedName>
        <fullName evidence="5">TLC domain-containing protein</fullName>
    </recommendedName>
</protein>
<feature type="transmembrane region" description="Helical" evidence="1">
    <location>
        <begin position="144"/>
        <end position="165"/>
    </location>
</feature>
<organism evidence="2">
    <name type="scientific">Guillardia theta (strain CCMP2712)</name>
    <name type="common">Cryptophyte</name>
    <dbReference type="NCBI Taxonomy" id="905079"/>
    <lineage>
        <taxon>Eukaryota</taxon>
        <taxon>Cryptophyceae</taxon>
        <taxon>Pyrenomonadales</taxon>
        <taxon>Geminigeraceae</taxon>
        <taxon>Guillardia</taxon>
    </lineage>
</organism>
<evidence type="ECO:0008006" key="5">
    <source>
        <dbReference type="Google" id="ProtNLM"/>
    </source>
</evidence>
<dbReference type="KEGG" id="gtt:GUITHDRAFT_103171"/>
<evidence type="ECO:0000313" key="3">
    <source>
        <dbReference type="EnsemblProtists" id="EKX51254"/>
    </source>
</evidence>
<keyword evidence="1" id="KW-0472">Membrane</keyword>
<dbReference type="Proteomes" id="UP000011087">
    <property type="component" value="Unassembled WGS sequence"/>
</dbReference>
<feature type="transmembrane region" description="Helical" evidence="1">
    <location>
        <begin position="77"/>
        <end position="99"/>
    </location>
</feature>
<dbReference type="HOGENOM" id="CLU_064615_0_0_1"/>
<name>L1JSI1_GUITC</name>
<reference evidence="3" key="3">
    <citation type="submission" date="2016-03" db="UniProtKB">
        <authorList>
            <consortium name="EnsemblProtists"/>
        </authorList>
    </citation>
    <scope>IDENTIFICATION</scope>
</reference>
<feature type="transmembrane region" description="Helical" evidence="1">
    <location>
        <begin position="119"/>
        <end position="137"/>
    </location>
</feature>
<reference evidence="2 4" key="1">
    <citation type="journal article" date="2012" name="Nature">
        <title>Algal genomes reveal evolutionary mosaicism and the fate of nucleomorphs.</title>
        <authorList>
            <consortium name="DOE Joint Genome Institute"/>
            <person name="Curtis B.A."/>
            <person name="Tanifuji G."/>
            <person name="Burki F."/>
            <person name="Gruber A."/>
            <person name="Irimia M."/>
            <person name="Maruyama S."/>
            <person name="Arias M.C."/>
            <person name="Ball S.G."/>
            <person name="Gile G.H."/>
            <person name="Hirakawa Y."/>
            <person name="Hopkins J.F."/>
            <person name="Kuo A."/>
            <person name="Rensing S.A."/>
            <person name="Schmutz J."/>
            <person name="Symeonidi A."/>
            <person name="Elias M."/>
            <person name="Eveleigh R.J."/>
            <person name="Herman E.K."/>
            <person name="Klute M.J."/>
            <person name="Nakayama T."/>
            <person name="Obornik M."/>
            <person name="Reyes-Prieto A."/>
            <person name="Armbrust E.V."/>
            <person name="Aves S.J."/>
            <person name="Beiko R.G."/>
            <person name="Coutinho P."/>
            <person name="Dacks J.B."/>
            <person name="Durnford D.G."/>
            <person name="Fast N.M."/>
            <person name="Green B.R."/>
            <person name="Grisdale C.J."/>
            <person name="Hempel F."/>
            <person name="Henrissat B."/>
            <person name="Hoppner M.P."/>
            <person name="Ishida K."/>
            <person name="Kim E."/>
            <person name="Koreny L."/>
            <person name="Kroth P.G."/>
            <person name="Liu Y."/>
            <person name="Malik S.B."/>
            <person name="Maier U.G."/>
            <person name="McRose D."/>
            <person name="Mock T."/>
            <person name="Neilson J.A."/>
            <person name="Onodera N.T."/>
            <person name="Poole A.M."/>
            <person name="Pritham E.J."/>
            <person name="Richards T.A."/>
            <person name="Rocap G."/>
            <person name="Roy S.W."/>
            <person name="Sarai C."/>
            <person name="Schaack S."/>
            <person name="Shirato S."/>
            <person name="Slamovits C.H."/>
            <person name="Spencer D.F."/>
            <person name="Suzuki S."/>
            <person name="Worden A.Z."/>
            <person name="Zauner S."/>
            <person name="Barry K."/>
            <person name="Bell C."/>
            <person name="Bharti A.K."/>
            <person name="Crow J.A."/>
            <person name="Grimwood J."/>
            <person name="Kramer R."/>
            <person name="Lindquist E."/>
            <person name="Lucas S."/>
            <person name="Salamov A."/>
            <person name="McFadden G.I."/>
            <person name="Lane C.E."/>
            <person name="Keeling P.J."/>
            <person name="Gray M.W."/>
            <person name="Grigoriev I.V."/>
            <person name="Archibald J.M."/>
        </authorList>
    </citation>
    <scope>NUCLEOTIDE SEQUENCE</scope>
    <source>
        <strain evidence="2 4">CCMP2712</strain>
    </source>
</reference>
<dbReference type="PaxDb" id="55529-EKX51254"/>
<feature type="transmembrane region" description="Helical" evidence="1">
    <location>
        <begin position="256"/>
        <end position="279"/>
    </location>
</feature>
<dbReference type="OrthoDB" id="10010954at2759"/>
<dbReference type="GeneID" id="17307830"/>
<evidence type="ECO:0000313" key="2">
    <source>
        <dbReference type="EMBL" id="EKX51254.1"/>
    </source>
</evidence>
<feature type="transmembrane region" description="Helical" evidence="1">
    <location>
        <begin position="34"/>
        <end position="56"/>
    </location>
</feature>
<dbReference type="EnsemblProtists" id="EKX51254">
    <property type="protein sequence ID" value="EKX51254"/>
    <property type="gene ID" value="GUITHDRAFT_103171"/>
</dbReference>
<feature type="transmembrane region" description="Helical" evidence="1">
    <location>
        <begin position="171"/>
        <end position="196"/>
    </location>
</feature>
<reference evidence="4" key="2">
    <citation type="submission" date="2012-11" db="EMBL/GenBank/DDBJ databases">
        <authorList>
            <person name="Kuo A."/>
            <person name="Curtis B.A."/>
            <person name="Tanifuji G."/>
            <person name="Burki F."/>
            <person name="Gruber A."/>
            <person name="Irimia M."/>
            <person name="Maruyama S."/>
            <person name="Arias M.C."/>
            <person name="Ball S.G."/>
            <person name="Gile G.H."/>
            <person name="Hirakawa Y."/>
            <person name="Hopkins J.F."/>
            <person name="Rensing S.A."/>
            <person name="Schmutz J."/>
            <person name="Symeonidi A."/>
            <person name="Elias M."/>
            <person name="Eveleigh R.J."/>
            <person name="Herman E.K."/>
            <person name="Klute M.J."/>
            <person name="Nakayama T."/>
            <person name="Obornik M."/>
            <person name="Reyes-Prieto A."/>
            <person name="Armbrust E.V."/>
            <person name="Aves S.J."/>
            <person name="Beiko R.G."/>
            <person name="Coutinho P."/>
            <person name="Dacks J.B."/>
            <person name="Durnford D.G."/>
            <person name="Fast N.M."/>
            <person name="Green B.R."/>
            <person name="Grisdale C."/>
            <person name="Hempe F."/>
            <person name="Henrissat B."/>
            <person name="Hoppner M.P."/>
            <person name="Ishida K.-I."/>
            <person name="Kim E."/>
            <person name="Koreny L."/>
            <person name="Kroth P.G."/>
            <person name="Liu Y."/>
            <person name="Malik S.-B."/>
            <person name="Maier U.G."/>
            <person name="McRose D."/>
            <person name="Mock T."/>
            <person name="Neilson J.A."/>
            <person name="Onodera N.T."/>
            <person name="Poole A.M."/>
            <person name="Pritham E.J."/>
            <person name="Richards T.A."/>
            <person name="Rocap G."/>
            <person name="Roy S.W."/>
            <person name="Sarai C."/>
            <person name="Schaack S."/>
            <person name="Shirato S."/>
            <person name="Slamovits C.H."/>
            <person name="Spencer D.F."/>
            <person name="Suzuki S."/>
            <person name="Worden A.Z."/>
            <person name="Zauner S."/>
            <person name="Barry K."/>
            <person name="Bell C."/>
            <person name="Bharti A.K."/>
            <person name="Crow J.A."/>
            <person name="Grimwood J."/>
            <person name="Kramer R."/>
            <person name="Lindquist E."/>
            <person name="Lucas S."/>
            <person name="Salamov A."/>
            <person name="McFadden G.I."/>
            <person name="Lane C.E."/>
            <person name="Keeling P.J."/>
            <person name="Gray M.W."/>
            <person name="Grigoriev I.V."/>
            <person name="Archibald J.M."/>
        </authorList>
    </citation>
    <scope>NUCLEOTIDE SEQUENCE</scope>
    <source>
        <strain evidence="4">CCMP2712</strain>
    </source>
</reference>
<accession>L1JSI1</accession>
<dbReference type="EMBL" id="JH992976">
    <property type="protein sequence ID" value="EKX51254.1"/>
    <property type="molecule type" value="Genomic_DNA"/>
</dbReference>
<feature type="transmembrane region" description="Helical" evidence="1">
    <location>
        <begin position="208"/>
        <end position="230"/>
    </location>
</feature>
<evidence type="ECO:0000256" key="1">
    <source>
        <dbReference type="SAM" id="Phobius"/>
    </source>
</evidence>
<dbReference type="AlphaFoldDB" id="L1JSI1"/>
<sequence length="337" mass="37631">MPNSSSIHALQGPLDASLFSDSIACLGLQAPWDFYIVSSATALLLLGCWAGAKVLDMALTKSSSKYASMSSRTKKNICIYILEVVITTPAFLYCVALVPESLDMSSIGTEDTVVEQYKAAGTMGSLVVHLYIFEMLYKDRIDWMLLTHHLMTILVGVVLWNALYYTLDLRIVPYFATSLLFAAVTEQPTFIALLLYRFSESRVVRRMLQFAAIWSCITKVYAFCLTWAVYHRGLLYPTKKIISIRGSFDWELFFKVYIPIASILLVVLQLKANYTLYLISLKHASKSDDSQLQVDRDTVAKKGLKGDCEAQHLVDVVLLDGTRSSLSSASTASMLPY</sequence>
<dbReference type="RefSeq" id="XP_005838234.1">
    <property type="nucleotide sequence ID" value="XM_005838177.1"/>
</dbReference>
<gene>
    <name evidence="2" type="ORF">GUITHDRAFT_103171</name>
</gene>
<keyword evidence="4" id="KW-1185">Reference proteome</keyword>
<proteinExistence type="predicted"/>
<dbReference type="eggNOG" id="ENOG502SGBR">
    <property type="taxonomic scope" value="Eukaryota"/>
</dbReference>
<keyword evidence="1" id="KW-0812">Transmembrane</keyword>
<keyword evidence="1" id="KW-1133">Transmembrane helix</keyword>
<evidence type="ECO:0000313" key="4">
    <source>
        <dbReference type="Proteomes" id="UP000011087"/>
    </source>
</evidence>